<keyword evidence="4 8" id="KW-0460">Magnesium</keyword>
<dbReference type="Gene3D" id="3.20.20.70">
    <property type="entry name" value="Aldolase class I"/>
    <property type="match status" value="1"/>
</dbReference>
<keyword evidence="5 8" id="KW-0408">Iron</keyword>
<dbReference type="CDD" id="cd01335">
    <property type="entry name" value="Radical_SAM"/>
    <property type="match status" value="1"/>
</dbReference>
<evidence type="ECO:0000259" key="9">
    <source>
        <dbReference type="PROSITE" id="PS51918"/>
    </source>
</evidence>
<dbReference type="RefSeq" id="WP_316966487.1">
    <property type="nucleotide sequence ID" value="NZ_JARFPK010000018.1"/>
</dbReference>
<feature type="binding site" evidence="8">
    <location>
        <begin position="19"/>
        <end position="21"/>
    </location>
    <ligand>
        <name>substrate</name>
    </ligand>
</feature>
<evidence type="ECO:0000256" key="5">
    <source>
        <dbReference type="ARBA" id="ARBA00023004"/>
    </source>
</evidence>
<feature type="binding site" evidence="8">
    <location>
        <position position="45"/>
    </location>
    <ligand>
        <name>[4Fe-4S] cluster</name>
        <dbReference type="ChEBI" id="CHEBI:49883"/>
        <note>4Fe-4S-S-AdoMet</note>
    </ligand>
</feature>
<comment type="similarity">
    <text evidence="8">Belongs to the radical SAM superfamily. 7-carboxy-7-deazaguanine synthase family.</text>
</comment>
<evidence type="ECO:0000256" key="6">
    <source>
        <dbReference type="ARBA" id="ARBA00023014"/>
    </source>
</evidence>
<comment type="caution">
    <text evidence="10">The sequence shown here is derived from an EMBL/GenBank/DDBJ whole genome shotgun (WGS) entry which is preliminary data.</text>
</comment>
<dbReference type="InterPro" id="IPR058240">
    <property type="entry name" value="rSAM_sf"/>
</dbReference>
<dbReference type="SUPFAM" id="SSF102114">
    <property type="entry name" value="Radical SAM enzymes"/>
    <property type="match status" value="1"/>
</dbReference>
<dbReference type="EC" id="4.3.99.3" evidence="8"/>
<comment type="subunit">
    <text evidence="8">Homodimer.</text>
</comment>
<feature type="binding site" evidence="8">
    <location>
        <position position="98"/>
    </location>
    <ligand>
        <name>substrate</name>
    </ligand>
</feature>
<name>A0ABT5X837_9EURY</name>
<comment type="pathway">
    <text evidence="8">Purine metabolism; 7-cyano-7-deazaguanine biosynthesis.</text>
</comment>
<evidence type="ECO:0000256" key="3">
    <source>
        <dbReference type="ARBA" id="ARBA00022723"/>
    </source>
</evidence>
<feature type="binding site" evidence="8">
    <location>
        <position position="34"/>
    </location>
    <ligand>
        <name>substrate</name>
    </ligand>
</feature>
<feature type="binding site" evidence="8">
    <location>
        <begin position="44"/>
        <end position="46"/>
    </location>
    <ligand>
        <name>S-adenosyl-L-methionine</name>
        <dbReference type="ChEBI" id="CHEBI:59789"/>
    </ligand>
</feature>
<comment type="cofactor">
    <cofactor evidence="8">
        <name>[4Fe-4S] cluster</name>
        <dbReference type="ChEBI" id="CHEBI:49883"/>
    </cofactor>
    <text evidence="8">Binds 1 [4Fe-4S] cluster. The cluster is coordinated with 3 cysteines and an exchangeable S-adenosyl-L-methionine.</text>
</comment>
<dbReference type="SFLD" id="SFLDS00029">
    <property type="entry name" value="Radical_SAM"/>
    <property type="match status" value="1"/>
</dbReference>
<evidence type="ECO:0000313" key="10">
    <source>
        <dbReference type="EMBL" id="MDF0590742.1"/>
    </source>
</evidence>
<comment type="caution">
    <text evidence="8">Lacks conserved residue(s) required for the propagation of feature annotation.</text>
</comment>
<evidence type="ECO:0000256" key="7">
    <source>
        <dbReference type="ARBA" id="ARBA00023239"/>
    </source>
</evidence>
<keyword evidence="2 8" id="KW-0949">S-adenosyl-L-methionine</keyword>
<protein>
    <recommendedName>
        <fullName evidence="8">7-carboxy-7-deazaguanine synthase</fullName>
        <shortName evidence="8">CDG synthase</shortName>
        <ecNumber evidence="8">4.3.99.3</ecNumber>
    </recommendedName>
    <alternativeName>
        <fullName evidence="8">Archaeosine biosynthesis protein QueE</fullName>
    </alternativeName>
</protein>
<dbReference type="InterPro" id="IPR024924">
    <property type="entry name" value="7-CO-7-deazaguanine_synth-like"/>
</dbReference>
<evidence type="ECO:0000256" key="1">
    <source>
        <dbReference type="ARBA" id="ARBA00022485"/>
    </source>
</evidence>
<evidence type="ECO:0000256" key="2">
    <source>
        <dbReference type="ARBA" id="ARBA00022691"/>
    </source>
</evidence>
<feature type="binding site" evidence="8">
    <location>
        <position position="38"/>
    </location>
    <ligand>
        <name>[4Fe-4S] cluster</name>
        <dbReference type="ChEBI" id="CHEBI:49883"/>
        <note>4Fe-4S-S-AdoMet</note>
    </ligand>
</feature>
<keyword evidence="3 8" id="KW-0479">Metal-binding</keyword>
<keyword evidence="7 8" id="KW-0456">Lyase</keyword>
<dbReference type="EMBL" id="JARFPK010000018">
    <property type="protein sequence ID" value="MDF0590742.1"/>
    <property type="molecule type" value="Genomic_DNA"/>
</dbReference>
<proteinExistence type="inferred from homology"/>
<comment type="cofactor">
    <cofactor evidence="8">
        <name>S-adenosyl-L-methionine</name>
        <dbReference type="ChEBI" id="CHEBI:59789"/>
    </cofactor>
    <text evidence="8">Binds 1 S-adenosyl-L-methionine per subunit.</text>
</comment>
<evidence type="ECO:0000256" key="4">
    <source>
        <dbReference type="ARBA" id="ARBA00022842"/>
    </source>
</evidence>
<organism evidence="10 11">
    <name type="scientific">Candidatus Methanocrinis natronophilus</name>
    <dbReference type="NCBI Taxonomy" id="3033396"/>
    <lineage>
        <taxon>Archaea</taxon>
        <taxon>Methanobacteriati</taxon>
        <taxon>Methanobacteriota</taxon>
        <taxon>Stenosarchaea group</taxon>
        <taxon>Methanomicrobia</taxon>
        <taxon>Methanotrichales</taxon>
        <taxon>Methanotrichaceae</taxon>
        <taxon>Methanocrinis</taxon>
    </lineage>
</organism>
<reference evidence="10 11" key="1">
    <citation type="submission" date="2023-03" db="EMBL/GenBank/DDBJ databases">
        <title>WGS of Methanotrichaceae archaeon Mx.</title>
        <authorList>
            <person name="Sorokin D.Y."/>
            <person name="Merkel A.Y."/>
        </authorList>
    </citation>
    <scope>NUCLEOTIDE SEQUENCE [LARGE SCALE GENOMIC DNA]</scope>
    <source>
        <strain evidence="10 11">Mx</strain>
    </source>
</reference>
<feature type="binding site" evidence="8">
    <location>
        <position position="42"/>
    </location>
    <ligand>
        <name>[4Fe-4S] cluster</name>
        <dbReference type="ChEBI" id="CHEBI:49883"/>
        <note>4Fe-4S-S-AdoMet</note>
    </ligand>
</feature>
<dbReference type="InterPro" id="IPR007197">
    <property type="entry name" value="rSAM"/>
</dbReference>
<dbReference type="PANTHER" id="PTHR42836">
    <property type="entry name" value="7-CARBOXY-7-DEAZAGUANINE SYNTHASE"/>
    <property type="match status" value="1"/>
</dbReference>
<dbReference type="Pfam" id="PF04055">
    <property type="entry name" value="Radical_SAM"/>
    <property type="match status" value="1"/>
</dbReference>
<dbReference type="PANTHER" id="PTHR42836:SF1">
    <property type="entry name" value="7-CARBOXY-7-DEAZAGUANINE SYNTHASE"/>
    <property type="match status" value="1"/>
</dbReference>
<comment type="catalytic activity">
    <reaction evidence="8">
        <text>6-carboxy-5,6,7,8-tetrahydropterin + H(+) = 7-carboxy-7-carbaguanine + NH4(+)</text>
        <dbReference type="Rhea" id="RHEA:27974"/>
        <dbReference type="ChEBI" id="CHEBI:15378"/>
        <dbReference type="ChEBI" id="CHEBI:28938"/>
        <dbReference type="ChEBI" id="CHEBI:61032"/>
        <dbReference type="ChEBI" id="CHEBI:61036"/>
        <dbReference type="EC" id="4.3.99.3"/>
    </reaction>
</comment>
<dbReference type="InterPro" id="IPR013785">
    <property type="entry name" value="Aldolase_TIM"/>
</dbReference>
<evidence type="ECO:0000313" key="11">
    <source>
        <dbReference type="Proteomes" id="UP001220010"/>
    </source>
</evidence>
<sequence length="255" mass="27897">MTRRRTDEVGVLAEIFSSFQGEGPLVGNRQVFVRTAGCNLSCSYCDSPKFRCEVEFCEVLSPQASAPLQRADNPVTTSWAMEEILGLWARGTHSVSITGGEPLCQPDFALSLATGCAAEGLPVYFETNGYSASRFRRLIPWIDFAAVDIKLQSHRSCPPDRWSRLFENEISCIDGATRSGVATIAKTVILDATTSEEIEQLCDRLEGLDATLVLQPVSGDKRPGPEKLIQLHQAASEHRGDVVIIPQAHKMMGVL</sequence>
<dbReference type="PROSITE" id="PS51918">
    <property type="entry name" value="RADICAL_SAM"/>
    <property type="match status" value="1"/>
</dbReference>
<accession>A0ABT5X837</accession>
<keyword evidence="11" id="KW-1185">Reference proteome</keyword>
<gene>
    <name evidence="8" type="primary">queE</name>
    <name evidence="10" type="ORF">P0O15_06100</name>
</gene>
<dbReference type="Proteomes" id="UP001220010">
    <property type="component" value="Unassembled WGS sequence"/>
</dbReference>
<feature type="binding site" evidence="8">
    <location>
        <position position="100"/>
    </location>
    <ligand>
        <name>S-adenosyl-L-methionine</name>
        <dbReference type="ChEBI" id="CHEBI:59789"/>
    </ligand>
</feature>
<feature type="binding site" evidence="8">
    <location>
        <position position="47"/>
    </location>
    <ligand>
        <name>Mg(2+)</name>
        <dbReference type="ChEBI" id="CHEBI:18420"/>
    </ligand>
</feature>
<keyword evidence="1 8" id="KW-0004">4Fe-4S</keyword>
<comment type="function">
    <text evidence="8">Catalyzes the complex heterocyclic radical-mediated conversion of 6-carboxy-5,6,7,8-tetrahydropterin (CPH4) to 7-carboxy-7-deazaguanine (CDG), a step common to the biosynthetic pathways of all 7-deazapurine-containing compounds.</text>
</comment>
<evidence type="ECO:0000256" key="8">
    <source>
        <dbReference type="HAMAP-Rule" id="MF_00917"/>
    </source>
</evidence>
<keyword evidence="6 8" id="KW-0411">Iron-sulfur</keyword>
<dbReference type="HAMAP" id="MF_00917">
    <property type="entry name" value="QueE"/>
    <property type="match status" value="1"/>
</dbReference>
<comment type="cofactor">
    <cofactor evidence="8">
        <name>Mg(2+)</name>
        <dbReference type="ChEBI" id="CHEBI:18420"/>
    </cofactor>
</comment>
<feature type="domain" description="Radical SAM core" evidence="9">
    <location>
        <begin position="25"/>
        <end position="255"/>
    </location>
</feature>